<dbReference type="STRING" id="745411.B3C1_04445"/>
<dbReference type="PATRIC" id="fig|745411.4.peg.878"/>
<reference evidence="8 9" key="1">
    <citation type="journal article" date="2012" name="J. Bacteriol.">
        <title>Genome Sequence of Gallaecimonas xiamenensis Type Strain 3-C-1.</title>
        <authorList>
            <person name="Lai Q."/>
            <person name="Wang L."/>
            <person name="Wang W."/>
            <person name="Shao Z."/>
        </authorList>
    </citation>
    <scope>NUCLEOTIDE SEQUENCE [LARGE SCALE GENOMIC DNA]</scope>
    <source>
        <strain evidence="8 9">3-C-1</strain>
    </source>
</reference>
<dbReference type="Pfam" id="PF02687">
    <property type="entry name" value="FtsX"/>
    <property type="match status" value="2"/>
</dbReference>
<feature type="transmembrane region" description="Helical" evidence="6">
    <location>
        <begin position="790"/>
        <end position="815"/>
    </location>
</feature>
<feature type="transmembrane region" description="Helical" evidence="6">
    <location>
        <begin position="256"/>
        <end position="279"/>
    </location>
</feature>
<evidence type="ECO:0000256" key="1">
    <source>
        <dbReference type="ARBA" id="ARBA00004651"/>
    </source>
</evidence>
<keyword evidence="9" id="KW-1185">Reference proteome</keyword>
<feature type="transmembrane region" description="Helical" evidence="6">
    <location>
        <begin position="417"/>
        <end position="442"/>
    </location>
</feature>
<proteinExistence type="predicted"/>
<keyword evidence="5 6" id="KW-0472">Membrane</keyword>
<dbReference type="RefSeq" id="WP_008483198.1">
    <property type="nucleotide sequence ID" value="NZ_AMRI01000005.1"/>
</dbReference>
<evidence type="ECO:0000256" key="3">
    <source>
        <dbReference type="ARBA" id="ARBA00022692"/>
    </source>
</evidence>
<evidence type="ECO:0000256" key="6">
    <source>
        <dbReference type="SAM" id="Phobius"/>
    </source>
</evidence>
<dbReference type="PANTHER" id="PTHR30287">
    <property type="entry name" value="MEMBRANE COMPONENT OF PREDICTED ABC SUPERFAMILY METABOLITE UPTAKE TRANSPORTER"/>
    <property type="match status" value="1"/>
</dbReference>
<dbReference type="GO" id="GO:0005886">
    <property type="term" value="C:plasma membrane"/>
    <property type="evidence" value="ECO:0007669"/>
    <property type="project" value="UniProtKB-SubCell"/>
</dbReference>
<feature type="transmembrane region" description="Helical" evidence="6">
    <location>
        <begin position="463"/>
        <end position="485"/>
    </location>
</feature>
<feature type="domain" description="ABC3 transporter permease C-terminal" evidence="7">
    <location>
        <begin position="260"/>
        <end position="377"/>
    </location>
</feature>
<name>K2JNR2_9GAMM</name>
<feature type="transmembrane region" description="Helical" evidence="6">
    <location>
        <begin position="708"/>
        <end position="729"/>
    </location>
</feature>
<evidence type="ECO:0000256" key="5">
    <source>
        <dbReference type="ARBA" id="ARBA00023136"/>
    </source>
</evidence>
<feature type="transmembrane region" description="Helical" evidence="6">
    <location>
        <begin position="300"/>
        <end position="330"/>
    </location>
</feature>
<dbReference type="PANTHER" id="PTHR30287:SF1">
    <property type="entry name" value="INNER MEMBRANE PROTEIN"/>
    <property type="match status" value="1"/>
</dbReference>
<evidence type="ECO:0000313" key="8">
    <source>
        <dbReference type="EMBL" id="EKE76127.1"/>
    </source>
</evidence>
<comment type="subcellular location">
    <subcellularLocation>
        <location evidence="1">Cell membrane</location>
        <topology evidence="1">Multi-pass membrane protein</topology>
    </subcellularLocation>
</comment>
<feature type="transmembrane region" description="Helical" evidence="6">
    <location>
        <begin position="394"/>
        <end position="411"/>
    </location>
</feature>
<evidence type="ECO:0000256" key="2">
    <source>
        <dbReference type="ARBA" id="ARBA00022475"/>
    </source>
</evidence>
<evidence type="ECO:0000313" key="9">
    <source>
        <dbReference type="Proteomes" id="UP000006755"/>
    </source>
</evidence>
<dbReference type="eggNOG" id="COG3127">
    <property type="taxonomic scope" value="Bacteria"/>
</dbReference>
<keyword evidence="4 6" id="KW-1133">Transmembrane helix</keyword>
<sequence length="828" mass="89299">MMRPELVGRFFWRELKRADVLIMLAAIVLAVASVVSLARFSEVLNQAFNRKGASFLAADLVLRHSQPLDAALEKRIEDSPLAKSRQTRFTTMLIQGDAMALGALYAVDKNYPLRGHVKVAGSPFGEVSEVQGGPPPGEIWLDNRLAQALGANKGDSIEVGYATLSLSRFLIEAPDVGLNVFAAAPPGLMNQADLAATKVIQPGSRVGWRWLFKGSPKALADFEASLDDALPAGAEFTDITRANSPISVALQRAERFLLLSSLMGVLLAAVAIGVAARRFCDSHVDTVALIKALGGTRRQVVWLFTGQLLLVLAAGSLLGLGLGLGLVQLLLAQYGALLPPDLPGASWEPLWLGLAVGAICTLAFAAWPLWRLLQVPPIRVWREGAGQGDQGRGHYLLVLLALFGAIGLFTRDLKLTLAVAAGVGVAVLAVALASLLLLKALGRSRHLGGAWRLAVAGLERRRGASLVQLGSFTLALMLMILVQLIQSDLLADWQKSLPEDAPNYFVVNVAPEEVEAVQGFLQRYGSQASDLYPVVRARLTAINDQATVEPEAGAEPAQRGGRVGIDRELNLTWRQSLPPNNQLQEGSWWQQGAGDQVSVESGVAERLKLKLGDQVTFRLGSQDFSAKVSSIRKVDWQSMQPNFFMIFSPSVLADFPASYIASFHLEAQHRAELGQLLRSHPTLTLIDVDAIINQIRSLISQVALALRFVWLLVVAASLLVLLAAVQASLDERRRDLGVLRTLGASDRTLLRALGLEFLLLGGLAGLLAGLTSQLSLYLLQTQVLDLPVNLHWPLSLLALVGGALGVAIPALLRLWPLLRRTPLRLIRS</sequence>
<dbReference type="AlphaFoldDB" id="K2JNR2"/>
<feature type="transmembrane region" description="Helical" evidence="6">
    <location>
        <begin position="350"/>
        <end position="373"/>
    </location>
</feature>
<dbReference type="OrthoDB" id="5292592at2"/>
<keyword evidence="2" id="KW-1003">Cell membrane</keyword>
<gene>
    <name evidence="8" type="ORF">B3C1_04445</name>
</gene>
<dbReference type="InterPro" id="IPR038766">
    <property type="entry name" value="Membrane_comp_ABC_pdt"/>
</dbReference>
<feature type="domain" description="ABC3 transporter permease C-terminal" evidence="7">
    <location>
        <begin position="709"/>
        <end position="812"/>
    </location>
</feature>
<comment type="caution">
    <text evidence="8">The sequence shown here is derived from an EMBL/GenBank/DDBJ whole genome shotgun (WGS) entry which is preliminary data.</text>
</comment>
<evidence type="ECO:0000259" key="7">
    <source>
        <dbReference type="Pfam" id="PF02687"/>
    </source>
</evidence>
<feature type="transmembrane region" description="Helical" evidence="6">
    <location>
        <begin position="20"/>
        <end position="40"/>
    </location>
</feature>
<evidence type="ECO:0000256" key="4">
    <source>
        <dbReference type="ARBA" id="ARBA00022989"/>
    </source>
</evidence>
<accession>K2JNR2</accession>
<protein>
    <submittedName>
        <fullName evidence="8">ABC transporter permease</fullName>
    </submittedName>
</protein>
<dbReference type="InterPro" id="IPR003838">
    <property type="entry name" value="ABC3_permease_C"/>
</dbReference>
<keyword evidence="3 6" id="KW-0812">Transmembrane</keyword>
<dbReference type="Proteomes" id="UP000006755">
    <property type="component" value="Unassembled WGS sequence"/>
</dbReference>
<organism evidence="8 9">
    <name type="scientific">Gallaecimonas xiamenensis 3-C-1</name>
    <dbReference type="NCBI Taxonomy" id="745411"/>
    <lineage>
        <taxon>Bacteria</taxon>
        <taxon>Pseudomonadati</taxon>
        <taxon>Pseudomonadota</taxon>
        <taxon>Gammaproteobacteria</taxon>
        <taxon>Enterobacterales</taxon>
        <taxon>Gallaecimonadaceae</taxon>
        <taxon>Gallaecimonas</taxon>
    </lineage>
</organism>
<feature type="transmembrane region" description="Helical" evidence="6">
    <location>
        <begin position="749"/>
        <end position="770"/>
    </location>
</feature>
<dbReference type="EMBL" id="AMRI01000005">
    <property type="protein sequence ID" value="EKE76127.1"/>
    <property type="molecule type" value="Genomic_DNA"/>
</dbReference>